<keyword evidence="1" id="KW-1133">Transmembrane helix</keyword>
<accession>A0ABT1D7E4</accession>
<keyword evidence="1" id="KW-0472">Membrane</keyword>
<comment type="caution">
    <text evidence="2">The sequence shown here is derived from an EMBL/GenBank/DDBJ whole genome shotgun (WGS) entry which is preliminary data.</text>
</comment>
<sequence length="50" mass="5293">MSFIRPLGRKSLNLLLDPHGDGLRPARGLVLALLLSAGFWLGVALLLGAL</sequence>
<evidence type="ECO:0000256" key="1">
    <source>
        <dbReference type="SAM" id="Phobius"/>
    </source>
</evidence>
<name>A0ABT1D7E4_9PROT</name>
<proteinExistence type="predicted"/>
<dbReference type="EMBL" id="JAFIRR010000106">
    <property type="protein sequence ID" value="MCO6417847.1"/>
    <property type="molecule type" value="Genomic_DNA"/>
</dbReference>
<reference evidence="2 3" key="1">
    <citation type="submission" date="2021-12" db="EMBL/GenBank/DDBJ databases">
        <title>Siccirubricoccus leaddurans sp. nov., a high concentration Zn2+ tolerance bacterium.</title>
        <authorList>
            <person name="Cao Y."/>
        </authorList>
    </citation>
    <scope>NUCLEOTIDE SEQUENCE [LARGE SCALE GENOMIC DNA]</scope>
    <source>
        <strain evidence="2 3">KC 17139</strain>
    </source>
</reference>
<feature type="transmembrane region" description="Helical" evidence="1">
    <location>
        <begin position="29"/>
        <end position="49"/>
    </location>
</feature>
<keyword evidence="1" id="KW-0812">Transmembrane</keyword>
<evidence type="ECO:0000313" key="3">
    <source>
        <dbReference type="Proteomes" id="UP001523392"/>
    </source>
</evidence>
<dbReference type="RefSeq" id="WP_252954480.1">
    <property type="nucleotide sequence ID" value="NZ_JAFIRR010000106.1"/>
</dbReference>
<organism evidence="2 3">
    <name type="scientific">Siccirubricoccus soli</name>
    <dbReference type="NCBI Taxonomy" id="2899147"/>
    <lineage>
        <taxon>Bacteria</taxon>
        <taxon>Pseudomonadati</taxon>
        <taxon>Pseudomonadota</taxon>
        <taxon>Alphaproteobacteria</taxon>
        <taxon>Acetobacterales</taxon>
        <taxon>Roseomonadaceae</taxon>
        <taxon>Siccirubricoccus</taxon>
    </lineage>
</organism>
<keyword evidence="3" id="KW-1185">Reference proteome</keyword>
<evidence type="ECO:0000313" key="2">
    <source>
        <dbReference type="EMBL" id="MCO6417847.1"/>
    </source>
</evidence>
<protein>
    <submittedName>
        <fullName evidence="2">Uncharacterized protein</fullName>
    </submittedName>
</protein>
<dbReference type="Proteomes" id="UP001523392">
    <property type="component" value="Unassembled WGS sequence"/>
</dbReference>
<gene>
    <name evidence="2" type="ORF">JYK14_16995</name>
</gene>